<dbReference type="Proteomes" id="UP000192578">
    <property type="component" value="Unassembled WGS sequence"/>
</dbReference>
<sequence>MKTASLLLLRLLLRIRASNCYGIFSGPQDPGLANYTGSAPSTILDVCMFVNRAADGYPPLLQNFDPAVAAVDLGLEYIRATKLLPDHILLNMVYVNLGPRCSKDRSNALQWALKLTDSGIKCRVFIGPGCTRAVEGVYDYASFLAVPVIALPGDGIGPKARLTDYEVLSRISVTHTNTAYVILKFLALFNYTNAFFAADGSDEFYNNMLAVTSGIIRAASPTFQYTMKFTSLQTDGLKGQLHDLVRQIAISARGELQNNLTILAFRNPAIVRAKHMLAYYSTTGQA</sequence>
<dbReference type="OrthoDB" id="302535at2759"/>
<dbReference type="EMBL" id="MTYJ01000030">
    <property type="protein sequence ID" value="OQV20446.1"/>
    <property type="molecule type" value="Genomic_DNA"/>
</dbReference>
<evidence type="ECO:0000256" key="1">
    <source>
        <dbReference type="SAM" id="SignalP"/>
    </source>
</evidence>
<reference evidence="3" key="1">
    <citation type="submission" date="2017-01" db="EMBL/GenBank/DDBJ databases">
        <title>Comparative genomics of anhydrobiosis in the tardigrade Hypsibius dujardini.</title>
        <authorList>
            <person name="Yoshida Y."/>
            <person name="Koutsovoulos G."/>
            <person name="Laetsch D."/>
            <person name="Stevens L."/>
            <person name="Kumar S."/>
            <person name="Horikawa D."/>
            <person name="Ishino K."/>
            <person name="Komine S."/>
            <person name="Tomita M."/>
            <person name="Blaxter M."/>
            <person name="Arakawa K."/>
        </authorList>
    </citation>
    <scope>NUCLEOTIDE SEQUENCE [LARGE SCALE GENOMIC DNA]</scope>
    <source>
        <strain evidence="3">Z151</strain>
    </source>
</reference>
<evidence type="ECO:0000313" key="2">
    <source>
        <dbReference type="EMBL" id="OQV20446.1"/>
    </source>
</evidence>
<gene>
    <name evidence="2" type="ORF">BV898_05492</name>
</gene>
<comment type="caution">
    <text evidence="2">The sequence shown here is derived from an EMBL/GenBank/DDBJ whole genome shotgun (WGS) entry which is preliminary data.</text>
</comment>
<name>A0A1W0WZ08_HYPEX</name>
<dbReference type="SUPFAM" id="SSF53822">
    <property type="entry name" value="Periplasmic binding protein-like I"/>
    <property type="match status" value="1"/>
</dbReference>
<proteinExistence type="predicted"/>
<evidence type="ECO:0008006" key="4">
    <source>
        <dbReference type="Google" id="ProtNLM"/>
    </source>
</evidence>
<keyword evidence="3" id="KW-1185">Reference proteome</keyword>
<evidence type="ECO:0000313" key="3">
    <source>
        <dbReference type="Proteomes" id="UP000192578"/>
    </source>
</evidence>
<dbReference type="InterPro" id="IPR028082">
    <property type="entry name" value="Peripla_BP_I"/>
</dbReference>
<protein>
    <recommendedName>
        <fullName evidence="4">Receptor ligand binding region domain-containing protein</fullName>
    </recommendedName>
</protein>
<dbReference type="AlphaFoldDB" id="A0A1W0WZ08"/>
<feature type="chain" id="PRO_5012754552" description="Receptor ligand binding region domain-containing protein" evidence="1">
    <location>
        <begin position="21"/>
        <end position="286"/>
    </location>
</feature>
<accession>A0A1W0WZ08</accession>
<keyword evidence="1" id="KW-0732">Signal</keyword>
<dbReference type="Gene3D" id="3.40.50.2300">
    <property type="match status" value="1"/>
</dbReference>
<feature type="signal peptide" evidence="1">
    <location>
        <begin position="1"/>
        <end position="20"/>
    </location>
</feature>
<organism evidence="2 3">
    <name type="scientific">Hypsibius exemplaris</name>
    <name type="common">Freshwater tardigrade</name>
    <dbReference type="NCBI Taxonomy" id="2072580"/>
    <lineage>
        <taxon>Eukaryota</taxon>
        <taxon>Metazoa</taxon>
        <taxon>Ecdysozoa</taxon>
        <taxon>Tardigrada</taxon>
        <taxon>Eutardigrada</taxon>
        <taxon>Parachela</taxon>
        <taxon>Hypsibioidea</taxon>
        <taxon>Hypsibiidae</taxon>
        <taxon>Hypsibius</taxon>
    </lineage>
</organism>